<proteinExistence type="predicted"/>
<evidence type="ECO:0000313" key="2">
    <source>
        <dbReference type="EMBL" id="GAX90733.1"/>
    </source>
</evidence>
<reference evidence="3" key="1">
    <citation type="submission" date="2017-07" db="EMBL/GenBank/DDBJ databases">
        <title>Draft genome sequence of Effusibacillus lacus strain skLN1.</title>
        <authorList>
            <person name="Watanabe M."/>
            <person name="Kojima H."/>
            <person name="Fukui M."/>
        </authorList>
    </citation>
    <scope>NUCLEOTIDE SEQUENCE [LARGE SCALE GENOMIC DNA]</scope>
    <source>
        <strain evidence="3">skLN1</strain>
    </source>
</reference>
<evidence type="ECO:0008006" key="4">
    <source>
        <dbReference type="Google" id="ProtNLM"/>
    </source>
</evidence>
<protein>
    <recommendedName>
        <fullName evidence="4">PIG-L family deacetylase</fullName>
    </recommendedName>
</protein>
<keyword evidence="1" id="KW-0732">Signal</keyword>
<dbReference type="InterPro" id="IPR003737">
    <property type="entry name" value="GlcNAc_PI_deacetylase-related"/>
</dbReference>
<name>A0A292YPP0_9BACL</name>
<dbReference type="SUPFAM" id="SSF102588">
    <property type="entry name" value="LmbE-like"/>
    <property type="match status" value="1"/>
</dbReference>
<dbReference type="InterPro" id="IPR024078">
    <property type="entry name" value="LmbE-like_dom_sf"/>
</dbReference>
<keyword evidence="3" id="KW-1185">Reference proteome</keyword>
<dbReference type="Pfam" id="PF02585">
    <property type="entry name" value="PIG-L"/>
    <property type="match status" value="1"/>
</dbReference>
<feature type="signal peptide" evidence="1">
    <location>
        <begin position="1"/>
        <end position="32"/>
    </location>
</feature>
<dbReference type="Proteomes" id="UP000217785">
    <property type="component" value="Unassembled WGS sequence"/>
</dbReference>
<dbReference type="EMBL" id="BDUF01000063">
    <property type="protein sequence ID" value="GAX90733.1"/>
    <property type="molecule type" value="Genomic_DNA"/>
</dbReference>
<evidence type="ECO:0000313" key="3">
    <source>
        <dbReference type="Proteomes" id="UP000217785"/>
    </source>
</evidence>
<feature type="chain" id="PRO_5012268298" description="PIG-L family deacetylase" evidence="1">
    <location>
        <begin position="33"/>
        <end position="374"/>
    </location>
</feature>
<comment type="caution">
    <text evidence="2">The sequence shown here is derived from an EMBL/GenBank/DDBJ whole genome shotgun (WGS) entry which is preliminary data.</text>
</comment>
<evidence type="ECO:0000256" key="1">
    <source>
        <dbReference type="SAM" id="SignalP"/>
    </source>
</evidence>
<organism evidence="2 3">
    <name type="scientific">Effusibacillus lacus</name>
    <dbReference type="NCBI Taxonomy" id="1348429"/>
    <lineage>
        <taxon>Bacteria</taxon>
        <taxon>Bacillati</taxon>
        <taxon>Bacillota</taxon>
        <taxon>Bacilli</taxon>
        <taxon>Bacillales</taxon>
        <taxon>Alicyclobacillaceae</taxon>
        <taxon>Effusibacillus</taxon>
    </lineage>
</organism>
<accession>A0A292YPP0</accession>
<dbReference type="Gene3D" id="3.40.50.10320">
    <property type="entry name" value="LmbE-like"/>
    <property type="match status" value="1"/>
</dbReference>
<dbReference type="AlphaFoldDB" id="A0A292YPP0"/>
<sequence>MKKWFQRTAQTAAVLGMAGSLFLPLTASPVHAERGIVDLWKAIKPLTTVASLMNTGAHPDDEHSALLAYSSLGLGVSTSSIIANRGEGGQNEIGSELNNALGVIRSRELQEASKITNVKLGMLSQEINDPIYDFGFSKSPDETLEKWNDQVAYERLIREIRKNRPDVLIPAFLNTPATHGHHRAINILTLRAFDDAAKPEVFPEHLQQGLKPWQPKKLYLPADAKAFTVAVPIGTYDEMYGASYVQLGEESRYMHKSQGMGRDYHEGPQDGFYKLEKAVIPLAEKENSLFNGIAFTFEDLAKEVETKGKDNKVTKDLRNLQKDVDEVMAAYPSFGKVAEKVHHMIADVRSAVDNVTASSLSEADKDDLLHRLNT</sequence>
<gene>
    <name evidence="2" type="ORF">EFBL_2374</name>
</gene>